<dbReference type="EMBL" id="MU826296">
    <property type="protein sequence ID" value="KAJ7381541.1"/>
    <property type="molecule type" value="Genomic_DNA"/>
</dbReference>
<comment type="caution">
    <text evidence="1">The sequence shown here is derived from an EMBL/GenBank/DDBJ whole genome shotgun (WGS) entry which is preliminary data.</text>
</comment>
<protein>
    <submittedName>
        <fullName evidence="1">Uncharacterized protein</fullName>
    </submittedName>
</protein>
<keyword evidence="2" id="KW-1185">Reference proteome</keyword>
<evidence type="ECO:0000313" key="2">
    <source>
        <dbReference type="Proteomes" id="UP001163046"/>
    </source>
</evidence>
<organism evidence="1 2">
    <name type="scientific">Desmophyllum pertusum</name>
    <dbReference type="NCBI Taxonomy" id="174260"/>
    <lineage>
        <taxon>Eukaryota</taxon>
        <taxon>Metazoa</taxon>
        <taxon>Cnidaria</taxon>
        <taxon>Anthozoa</taxon>
        <taxon>Hexacorallia</taxon>
        <taxon>Scleractinia</taxon>
        <taxon>Caryophylliina</taxon>
        <taxon>Caryophylliidae</taxon>
        <taxon>Desmophyllum</taxon>
    </lineage>
</organism>
<sequence>MSGVRVANFFGTTGELQLLNQTIMWPGGTTEIPIGRPACGFDNEFCKVDAKEKKLLRQALLAQTWKVKYEDIKWPKNKGKLGSRKSMHLPDESCSTLDSKPNMSLSGLIRSCDSDVTRLIAVDCAVKLVQSMAGSERGSMDDIRGQIFTVLGTYEGNMVAVKKIQKAKVVLERDVLLELKEDVLHNDNLKLDWMFQMSISSDIARSLACKVADHGLFLFKEGQDIDLEAGADAKAVVERVQKVETPIAFRLSALQLRGALVMGFKYFSDVEMMKQWLDQATR</sequence>
<feature type="non-terminal residue" evidence="1">
    <location>
        <position position="1"/>
    </location>
</feature>
<gene>
    <name evidence="1" type="ORF">OS493_040571</name>
</gene>
<dbReference type="Proteomes" id="UP001163046">
    <property type="component" value="Unassembled WGS sequence"/>
</dbReference>
<dbReference type="AlphaFoldDB" id="A0A9W9ZGY2"/>
<accession>A0A9W9ZGY2</accession>
<evidence type="ECO:0000313" key="1">
    <source>
        <dbReference type="EMBL" id="KAJ7381541.1"/>
    </source>
</evidence>
<reference evidence="1" key="1">
    <citation type="submission" date="2023-01" db="EMBL/GenBank/DDBJ databases">
        <title>Genome assembly of the deep-sea coral Lophelia pertusa.</title>
        <authorList>
            <person name="Herrera S."/>
            <person name="Cordes E."/>
        </authorList>
    </citation>
    <scope>NUCLEOTIDE SEQUENCE</scope>
    <source>
        <strain evidence="1">USNM1676648</strain>
        <tissue evidence="1">Polyp</tissue>
    </source>
</reference>
<proteinExistence type="predicted"/>
<name>A0A9W9ZGY2_9CNID</name>